<dbReference type="GO" id="GO:0015920">
    <property type="term" value="P:lipopolysaccharide transport"/>
    <property type="evidence" value="ECO:0007669"/>
    <property type="project" value="TreeGrafter"/>
</dbReference>
<dbReference type="RefSeq" id="WP_158868567.1">
    <property type="nucleotide sequence ID" value="NZ_CP046401.1"/>
</dbReference>
<evidence type="ECO:0000313" key="7">
    <source>
        <dbReference type="EMBL" id="QGY45424.1"/>
    </source>
</evidence>
<keyword evidence="3 6" id="KW-0812">Transmembrane</keyword>
<evidence type="ECO:0000256" key="2">
    <source>
        <dbReference type="ARBA" id="ARBA00022475"/>
    </source>
</evidence>
<keyword evidence="5 6" id="KW-0472">Membrane</keyword>
<feature type="transmembrane region" description="Helical" evidence="6">
    <location>
        <begin position="53"/>
        <end position="81"/>
    </location>
</feature>
<dbReference type="GO" id="GO:0043190">
    <property type="term" value="C:ATP-binding cassette (ABC) transporter complex"/>
    <property type="evidence" value="ECO:0007669"/>
    <property type="project" value="TreeGrafter"/>
</dbReference>
<feature type="transmembrane region" description="Helical" evidence="6">
    <location>
        <begin position="436"/>
        <end position="459"/>
    </location>
</feature>
<dbReference type="KEGG" id="mcos:GM418_17620"/>
<keyword evidence="2" id="KW-1003">Cell membrane</keyword>
<dbReference type="EMBL" id="CP046401">
    <property type="protein sequence ID" value="QGY45424.1"/>
    <property type="molecule type" value="Genomic_DNA"/>
</dbReference>
<reference evidence="7 8" key="1">
    <citation type="submission" date="2019-11" db="EMBL/GenBank/DDBJ databases">
        <authorList>
            <person name="Zheng R.K."/>
            <person name="Sun C.M."/>
        </authorList>
    </citation>
    <scope>NUCLEOTIDE SEQUENCE [LARGE SCALE GENOMIC DNA]</scope>
    <source>
        <strain evidence="7 8">WC007</strain>
    </source>
</reference>
<feature type="transmembrane region" description="Helical" evidence="6">
    <location>
        <begin position="407"/>
        <end position="424"/>
    </location>
</feature>
<dbReference type="PANTHER" id="PTHR33529:SF6">
    <property type="entry name" value="YJGP_YJGQ FAMILY PERMEASE"/>
    <property type="match status" value="1"/>
</dbReference>
<dbReference type="Pfam" id="PF03739">
    <property type="entry name" value="LptF_LptG"/>
    <property type="match status" value="1"/>
</dbReference>
<evidence type="ECO:0000256" key="4">
    <source>
        <dbReference type="ARBA" id="ARBA00022989"/>
    </source>
</evidence>
<accession>A0A6I6K5Y5</accession>
<evidence type="ECO:0000256" key="3">
    <source>
        <dbReference type="ARBA" id="ARBA00022692"/>
    </source>
</evidence>
<dbReference type="InterPro" id="IPR005495">
    <property type="entry name" value="LptG/LptF_permease"/>
</dbReference>
<evidence type="ECO:0000256" key="5">
    <source>
        <dbReference type="ARBA" id="ARBA00023136"/>
    </source>
</evidence>
<keyword evidence="8" id="KW-1185">Reference proteome</keyword>
<feature type="transmembrane region" description="Helical" evidence="6">
    <location>
        <begin position="102"/>
        <end position="122"/>
    </location>
</feature>
<protein>
    <submittedName>
        <fullName evidence="7">LptF/LptG family permease</fullName>
    </submittedName>
</protein>
<evidence type="ECO:0000256" key="6">
    <source>
        <dbReference type="SAM" id="Phobius"/>
    </source>
</evidence>
<gene>
    <name evidence="7" type="ORF">GM418_17620</name>
</gene>
<name>A0A6I6K5Y5_9BACT</name>
<feature type="transmembrane region" description="Helical" evidence="6">
    <location>
        <begin position="382"/>
        <end position="400"/>
    </location>
</feature>
<sequence>MKRLHWYIIKSFLGPFFMTFFIVLFVLLMQFLWKYVDDLVGKGLEFDVLGEMMFYASFALLPYAFPLAMLLASIMTLGALGENYELVAIKSSGISLFRIMRPLIVIAVFVTFTAFYFSNYVLPHTNLRFTTLLYSVKEQRPELVLQEGVFTNEMDGYSIKVGSKDRKTNMLYDLLIYDHTQNKPNQSVTVADSGYLRITEDKKYMVLNLFHGVNYSETKDNARRDERTYPFRRGIFEEQTIRVKVRNFDFNRRDESIFKNTYRMLNTEQLVVMEDSLNIEYYNRLRNFMLQINLNSPITKRMYNLTAKDDSLKRDVEIAGQDTVIRFDEYFGGLDKWVQAEIAGSALGNTRTNMQNINLFQDQLYNRKKMINKYEMERHRKFTLSVAVLIFFFIGAPLGAIIRKGGLGMPVVVSILLFIAYYIVSMTGEKSAREDVWSMFNGMWFSSFIFLPVGIWLSYKAATDSAIMSSETYMKFFDKLGLSKFFRRRSKKK</sequence>
<organism evidence="7 8">
    <name type="scientific">Maribellus comscasis</name>
    <dbReference type="NCBI Taxonomy" id="2681766"/>
    <lineage>
        <taxon>Bacteria</taxon>
        <taxon>Pseudomonadati</taxon>
        <taxon>Bacteroidota</taxon>
        <taxon>Bacteroidia</taxon>
        <taxon>Marinilabiliales</taxon>
        <taxon>Prolixibacteraceae</taxon>
        <taxon>Maribellus</taxon>
    </lineage>
</organism>
<keyword evidence="4 6" id="KW-1133">Transmembrane helix</keyword>
<evidence type="ECO:0000256" key="1">
    <source>
        <dbReference type="ARBA" id="ARBA00004651"/>
    </source>
</evidence>
<dbReference type="PANTHER" id="PTHR33529">
    <property type="entry name" value="SLR0882 PROTEIN-RELATED"/>
    <property type="match status" value="1"/>
</dbReference>
<evidence type="ECO:0000313" key="8">
    <source>
        <dbReference type="Proteomes" id="UP000428260"/>
    </source>
</evidence>
<feature type="transmembrane region" description="Helical" evidence="6">
    <location>
        <begin position="12"/>
        <end position="33"/>
    </location>
</feature>
<proteinExistence type="predicted"/>
<dbReference type="AlphaFoldDB" id="A0A6I6K5Y5"/>
<dbReference type="Proteomes" id="UP000428260">
    <property type="component" value="Chromosome"/>
</dbReference>
<comment type="subcellular location">
    <subcellularLocation>
        <location evidence="1">Cell membrane</location>
        <topology evidence="1">Multi-pass membrane protein</topology>
    </subcellularLocation>
</comment>